<proteinExistence type="predicted"/>
<dbReference type="Proteomes" id="UP000187209">
    <property type="component" value="Unassembled WGS sequence"/>
</dbReference>
<dbReference type="PANTHER" id="PTHR19848:SF8">
    <property type="entry name" value="F-BOX AND WD REPEAT DOMAIN CONTAINING 7"/>
    <property type="match status" value="1"/>
</dbReference>
<dbReference type="Gene3D" id="2.130.10.10">
    <property type="entry name" value="YVTN repeat-like/Quinoprotein amine dehydrogenase"/>
    <property type="match status" value="2"/>
</dbReference>
<protein>
    <submittedName>
        <fullName evidence="5">Uncharacterized protein</fullName>
    </submittedName>
</protein>
<dbReference type="InterPro" id="IPR036322">
    <property type="entry name" value="WD40_repeat_dom_sf"/>
</dbReference>
<dbReference type="AlphaFoldDB" id="A0A1R2C5P9"/>
<dbReference type="EMBL" id="MPUH01000273">
    <property type="protein sequence ID" value="OMJ84301.1"/>
    <property type="molecule type" value="Genomic_DNA"/>
</dbReference>
<keyword evidence="2" id="KW-0677">Repeat</keyword>
<reference evidence="5 6" key="1">
    <citation type="submission" date="2016-11" db="EMBL/GenBank/DDBJ databases">
        <title>The macronuclear genome of Stentor coeruleus: a giant cell with tiny introns.</title>
        <authorList>
            <person name="Slabodnick M."/>
            <person name="Ruby J.G."/>
            <person name="Reiff S.B."/>
            <person name="Swart E.C."/>
            <person name="Gosai S."/>
            <person name="Prabakaran S."/>
            <person name="Witkowska E."/>
            <person name="Larue G.E."/>
            <person name="Fisher S."/>
            <person name="Freeman R.M."/>
            <person name="Gunawardena J."/>
            <person name="Chu W."/>
            <person name="Stover N.A."/>
            <person name="Gregory B.D."/>
            <person name="Nowacki M."/>
            <person name="Derisi J."/>
            <person name="Roy S.W."/>
            <person name="Marshall W.F."/>
            <person name="Sood P."/>
        </authorList>
    </citation>
    <scope>NUCLEOTIDE SEQUENCE [LARGE SCALE GENOMIC DNA]</scope>
    <source>
        <strain evidence="5">WM001</strain>
    </source>
</reference>
<gene>
    <name evidence="5" type="ORF">SteCoe_14584</name>
</gene>
<keyword evidence="4" id="KW-0472">Membrane</keyword>
<sequence length="1158" mass="133497">MAESKFQSESLAKEKAIIVRKLSRKERLDLKQSMIPEVSRKISRREKMPDESSELQEIKKSIESIKYYVANKVVRSFGPAEYTKLILIDENILYSGLHGYISKLSILTGELLENIYFGIPIIDFVYYKNFLAISTFTEFKVFLIPSYEQVYTEELQISCISSELYVAIATGEIFIFTEQGKLPFIDLQTHIISLNSTQNSLIALTESLVIINKNTREIQVNTSNYKYNCVSVNEDFIVAGYSEGVDILNIYDLSLKHKYKCKHPCLSVYIGPHSDFILSGFKDNTIKLFELSGNQNEITLRGHTNHITHCAYSDTKSHLVSISKDNMLKIWSFPTFPEETIVRTTSKVVKVFLTDTFVIYTQANKITSIYIDGITQDIITTKGVGFSLEATPELIFIGDDMGYVYLIDLKSFNLIIEIQAHKGAVKDMAMCNEGLITGGLDSDIHIWSLGNLENFSKDKLEKKSLKGHKQGVIQIFIAGDYLFSASIDQTVRVWSLVDYQEIGVFNTNVTSITVGNGLITGDHEGFVKMWNTYDLCIESTIKAHNRTITSITLQHNLVLSASLDGIICVISYQNRQVMGKLHFKEPILCMSSTEKTIAAGFNDMMTVRNNPLFDDRISILGPPDLMQNFFTYVNDLCLKKFPEHNFSMDQFIILPYYYNCLHFYTYLNLPEYLSSSLDSYSPIVCNKFSPLSFAMQTEMISLQMIICKYILQTGIENRYAFRLLEDSITTLNSKGFPILYEIYEAAYSNVTRNYLPKACSNEIQLPIIKLSRRPRIQIEDFIQTSDLETSQAVFFKECYLGINMNFGSLKSIEFLESLIECPTSAVLKANFIQDFVKHKWEVAKYPMIIQAFMYFFYMIALNVYIEWFNKNVYFLGVLFFINIFLLLYEIFQMMVFKSYFTSIWNYLDWLRGILLFLYAIFEYSMAINEEYSKYSDSILALLTITSWVRGISYFRIFDRLRYFIRLLQDSIKNVLGFLYLLSYLIIAFSIFNLILDQNRSSKIAYVLKTYELALGSLEPEENIDIIQYICLTLASILLCIMVLNIMISLIGDSFAKVKADCIAADTQELLEMIMEVENMLFTKRSLNSIMYLQSASNNAPDERDSVEDRIGFLEKCMNQVQLKQFKEYKESSEIFDRKTRRIGLIGNRIDRLFKIFKL</sequence>
<keyword evidence="4" id="KW-0812">Transmembrane</keyword>
<dbReference type="PROSITE" id="PS50082">
    <property type="entry name" value="WD_REPEATS_2"/>
    <property type="match status" value="3"/>
</dbReference>
<name>A0A1R2C5P9_9CILI</name>
<feature type="transmembrane region" description="Helical" evidence="4">
    <location>
        <begin position="903"/>
        <end position="926"/>
    </location>
</feature>
<dbReference type="SMART" id="SM00320">
    <property type="entry name" value="WD40"/>
    <property type="match status" value="6"/>
</dbReference>
<dbReference type="OrthoDB" id="437584at2759"/>
<organism evidence="5 6">
    <name type="scientific">Stentor coeruleus</name>
    <dbReference type="NCBI Taxonomy" id="5963"/>
    <lineage>
        <taxon>Eukaryota</taxon>
        <taxon>Sar</taxon>
        <taxon>Alveolata</taxon>
        <taxon>Ciliophora</taxon>
        <taxon>Postciliodesmatophora</taxon>
        <taxon>Heterotrichea</taxon>
        <taxon>Heterotrichida</taxon>
        <taxon>Stentoridae</taxon>
        <taxon>Stentor</taxon>
    </lineage>
</organism>
<evidence type="ECO:0000256" key="2">
    <source>
        <dbReference type="ARBA" id="ARBA00022737"/>
    </source>
</evidence>
<dbReference type="InterPro" id="IPR015943">
    <property type="entry name" value="WD40/YVTN_repeat-like_dom_sf"/>
</dbReference>
<evidence type="ECO:0000313" key="6">
    <source>
        <dbReference type="Proteomes" id="UP000187209"/>
    </source>
</evidence>
<dbReference type="PANTHER" id="PTHR19848">
    <property type="entry name" value="WD40 REPEAT PROTEIN"/>
    <property type="match status" value="1"/>
</dbReference>
<keyword evidence="6" id="KW-1185">Reference proteome</keyword>
<evidence type="ECO:0000256" key="3">
    <source>
        <dbReference type="PROSITE-ProRule" id="PRU00221"/>
    </source>
</evidence>
<accession>A0A1R2C5P9</accession>
<evidence type="ECO:0000313" key="5">
    <source>
        <dbReference type="EMBL" id="OMJ84301.1"/>
    </source>
</evidence>
<feature type="transmembrane region" description="Helical" evidence="4">
    <location>
        <begin position="1025"/>
        <end position="1050"/>
    </location>
</feature>
<keyword evidence="1 3" id="KW-0853">WD repeat</keyword>
<dbReference type="SUPFAM" id="SSF50978">
    <property type="entry name" value="WD40 repeat-like"/>
    <property type="match status" value="2"/>
</dbReference>
<evidence type="ECO:0000256" key="4">
    <source>
        <dbReference type="SAM" id="Phobius"/>
    </source>
</evidence>
<dbReference type="PROSITE" id="PS50294">
    <property type="entry name" value="WD_REPEATS_REGION"/>
    <property type="match status" value="2"/>
</dbReference>
<feature type="transmembrane region" description="Helical" evidence="4">
    <location>
        <begin position="977"/>
        <end position="995"/>
    </location>
</feature>
<feature type="repeat" description="WD" evidence="3">
    <location>
        <begin position="465"/>
        <end position="504"/>
    </location>
</feature>
<dbReference type="Pfam" id="PF00400">
    <property type="entry name" value="WD40"/>
    <property type="match status" value="2"/>
</dbReference>
<feature type="repeat" description="WD" evidence="3">
    <location>
        <begin position="418"/>
        <end position="457"/>
    </location>
</feature>
<dbReference type="InterPro" id="IPR001680">
    <property type="entry name" value="WD40_rpt"/>
</dbReference>
<keyword evidence="4" id="KW-1133">Transmembrane helix</keyword>
<feature type="repeat" description="WD" evidence="3">
    <location>
        <begin position="300"/>
        <end position="332"/>
    </location>
</feature>
<evidence type="ECO:0000256" key="1">
    <source>
        <dbReference type="ARBA" id="ARBA00022574"/>
    </source>
</evidence>
<feature type="transmembrane region" description="Helical" evidence="4">
    <location>
        <begin position="871"/>
        <end position="891"/>
    </location>
</feature>
<feature type="transmembrane region" description="Helical" evidence="4">
    <location>
        <begin position="847"/>
        <end position="865"/>
    </location>
</feature>
<comment type="caution">
    <text evidence="5">The sequence shown here is derived from an EMBL/GenBank/DDBJ whole genome shotgun (WGS) entry which is preliminary data.</text>
</comment>